<keyword evidence="1" id="KW-0680">Restriction system</keyword>
<dbReference type="InterPro" id="IPR040980">
    <property type="entry name" value="SWI2_SNF2"/>
</dbReference>
<dbReference type="PANTHER" id="PTHR30195">
    <property type="entry name" value="TYPE I SITE-SPECIFIC DEOXYRIBONUCLEASE PROTEIN SUBUNIT M AND R"/>
    <property type="match status" value="1"/>
</dbReference>
<dbReference type="PANTHER" id="PTHR30195:SF15">
    <property type="entry name" value="TYPE I RESTRICTION ENZYME HINDI ENDONUCLEASE SUBUNIT"/>
    <property type="match status" value="1"/>
</dbReference>
<gene>
    <name evidence="3" type="ORF">S03H2_25114</name>
</gene>
<dbReference type="EMBL" id="BARU01014123">
    <property type="protein sequence ID" value="GAH31424.1"/>
    <property type="molecule type" value="Genomic_DNA"/>
</dbReference>
<protein>
    <recommendedName>
        <fullName evidence="2">SWI2/SNF2 ATPase domain-containing protein</fullName>
    </recommendedName>
</protein>
<dbReference type="Pfam" id="PF18766">
    <property type="entry name" value="SWI2_SNF2"/>
    <property type="match status" value="1"/>
</dbReference>
<feature type="domain" description="SWI2/SNF2 ATPase" evidence="2">
    <location>
        <begin position="18"/>
        <end position="124"/>
    </location>
</feature>
<dbReference type="Gene3D" id="3.40.50.300">
    <property type="entry name" value="P-loop containing nucleotide triphosphate hydrolases"/>
    <property type="match status" value="1"/>
</dbReference>
<name>X1FPX4_9ZZZZ</name>
<dbReference type="AlphaFoldDB" id="X1FPX4"/>
<proteinExistence type="predicted"/>
<organism evidence="3">
    <name type="scientific">marine sediment metagenome</name>
    <dbReference type="NCBI Taxonomy" id="412755"/>
    <lineage>
        <taxon>unclassified sequences</taxon>
        <taxon>metagenomes</taxon>
        <taxon>ecological metagenomes</taxon>
    </lineage>
</organism>
<evidence type="ECO:0000259" key="2">
    <source>
        <dbReference type="Pfam" id="PF18766"/>
    </source>
</evidence>
<evidence type="ECO:0000256" key="1">
    <source>
        <dbReference type="ARBA" id="ARBA00022747"/>
    </source>
</evidence>
<dbReference type="SUPFAM" id="SSF52540">
    <property type="entry name" value="P-loop containing nucleoside triphosphate hydrolases"/>
    <property type="match status" value="1"/>
</dbReference>
<accession>X1FPX4</accession>
<comment type="caution">
    <text evidence="3">The sequence shown here is derived from an EMBL/GenBank/DDBJ whole genome shotgun (WGS) entry which is preliminary data.</text>
</comment>
<dbReference type="InterPro" id="IPR027417">
    <property type="entry name" value="P-loop_NTPase"/>
</dbReference>
<evidence type="ECO:0000313" key="3">
    <source>
        <dbReference type="EMBL" id="GAH31424.1"/>
    </source>
</evidence>
<dbReference type="GO" id="GO:0009307">
    <property type="term" value="P:DNA restriction-modification system"/>
    <property type="evidence" value="ECO:0007669"/>
    <property type="project" value="UniProtKB-KW"/>
</dbReference>
<dbReference type="InterPro" id="IPR051268">
    <property type="entry name" value="Type-I_R_enzyme_R_subunit"/>
</dbReference>
<sequence length="171" mass="19897">VYKFIVYDAGIKKIARYQQYFAVKNTIDRVNYTDRGKRRGGVIWHTQGSGKSLTMVWLAKSLALEPAILNPGIVLVTDRIDLDDQIYKTFKNCDKEVVQAKTGKHLVELINIREEIKTLSEKHSHLWDLFKSIEKKKDEEAFEQLLADKSLRDKFYERLSAYVRTLKIAMS</sequence>
<feature type="non-terminal residue" evidence="3">
    <location>
        <position position="1"/>
    </location>
</feature>
<feature type="non-terminal residue" evidence="3">
    <location>
        <position position="171"/>
    </location>
</feature>
<reference evidence="3" key="1">
    <citation type="journal article" date="2014" name="Front. Microbiol.">
        <title>High frequency of phylogenetically diverse reductive dehalogenase-homologous genes in deep subseafloor sedimentary metagenomes.</title>
        <authorList>
            <person name="Kawai M."/>
            <person name="Futagami T."/>
            <person name="Toyoda A."/>
            <person name="Takaki Y."/>
            <person name="Nishi S."/>
            <person name="Hori S."/>
            <person name="Arai W."/>
            <person name="Tsubouchi T."/>
            <person name="Morono Y."/>
            <person name="Uchiyama I."/>
            <person name="Ito T."/>
            <person name="Fujiyama A."/>
            <person name="Inagaki F."/>
            <person name="Takami H."/>
        </authorList>
    </citation>
    <scope>NUCLEOTIDE SEQUENCE</scope>
    <source>
        <strain evidence="3">Expedition CK06-06</strain>
    </source>
</reference>